<evidence type="ECO:0000313" key="3">
    <source>
        <dbReference type="EMBL" id="MCW8348848.1"/>
    </source>
</evidence>
<dbReference type="Gene3D" id="3.40.50.720">
    <property type="entry name" value="NAD(P)-binding Rossmann-like Domain"/>
    <property type="match status" value="1"/>
</dbReference>
<dbReference type="SUPFAM" id="SSF69572">
    <property type="entry name" value="Activating enzymes of the ubiquitin-like proteins"/>
    <property type="match status" value="1"/>
</dbReference>
<dbReference type="CDD" id="cd00757">
    <property type="entry name" value="ThiF_MoeB_HesA_family"/>
    <property type="match status" value="1"/>
</dbReference>
<dbReference type="FunFam" id="3.40.50.720:FF:000080">
    <property type="entry name" value="Thiazole biosynthesis adenylyltransferase ThiF"/>
    <property type="match status" value="1"/>
</dbReference>
<evidence type="ECO:0000256" key="1">
    <source>
        <dbReference type="ARBA" id="ARBA00009919"/>
    </source>
</evidence>
<dbReference type="GO" id="GO:0008146">
    <property type="term" value="F:sulfotransferase activity"/>
    <property type="evidence" value="ECO:0007669"/>
    <property type="project" value="TreeGrafter"/>
</dbReference>
<dbReference type="InterPro" id="IPR000594">
    <property type="entry name" value="ThiF_NAD_FAD-bd"/>
</dbReference>
<sequence length="257" mass="27680">MVLDNQFQRYVRQISVPEIAERGQERLLSSHVLVIGCGGLGTAASLYLAGAGIGRLVIADQDIVELSNLPRQIAYRQDDVGASKVTALRQQLLARNDDVSIRTVKTFLSGAQLKLEVSLADIVIDCSDNLPTRHAINQACYETKTNLVSGAAIGWNGQLTVFGFASQPSAPCYRCLYPFDDLSAPIDCSSSGVVGPVVGMIGVYSALEAIKIASGRVQSITPTIKMFDGFNGHWQSLKLQHDPECRVCASGQKEHVS</sequence>
<dbReference type="InterPro" id="IPR045886">
    <property type="entry name" value="ThiF/MoeB/HesA"/>
</dbReference>
<dbReference type="GO" id="GO:0005829">
    <property type="term" value="C:cytosol"/>
    <property type="evidence" value="ECO:0007669"/>
    <property type="project" value="TreeGrafter"/>
</dbReference>
<organism evidence="3 4">
    <name type="scientific">Vibrio qingdaonensis</name>
    <dbReference type="NCBI Taxonomy" id="2829491"/>
    <lineage>
        <taxon>Bacteria</taxon>
        <taxon>Pseudomonadati</taxon>
        <taxon>Pseudomonadota</taxon>
        <taxon>Gammaproteobacteria</taxon>
        <taxon>Vibrionales</taxon>
        <taxon>Vibrionaceae</taxon>
        <taxon>Vibrio</taxon>
    </lineage>
</organism>
<comment type="caution">
    <text evidence="3">The sequence shown here is derived from an EMBL/GenBank/DDBJ whole genome shotgun (WGS) entry which is preliminary data.</text>
</comment>
<dbReference type="Pfam" id="PF00899">
    <property type="entry name" value="ThiF"/>
    <property type="match status" value="1"/>
</dbReference>
<feature type="domain" description="THIF-type NAD/FAD binding fold" evidence="2">
    <location>
        <begin position="10"/>
        <end position="247"/>
    </location>
</feature>
<accession>A0A9X3HZ11</accession>
<protein>
    <submittedName>
        <fullName evidence="3">HesA/MoeB/ThiF family protein</fullName>
    </submittedName>
</protein>
<proteinExistence type="inferred from homology"/>
<evidence type="ECO:0000259" key="2">
    <source>
        <dbReference type="Pfam" id="PF00899"/>
    </source>
</evidence>
<comment type="similarity">
    <text evidence="1">Belongs to the HesA/MoeB/ThiF family.</text>
</comment>
<dbReference type="InterPro" id="IPR035985">
    <property type="entry name" value="Ubiquitin-activating_enz"/>
</dbReference>
<dbReference type="PANTHER" id="PTHR10953">
    <property type="entry name" value="UBIQUITIN-ACTIVATING ENZYME E1"/>
    <property type="match status" value="1"/>
</dbReference>
<keyword evidence="4" id="KW-1185">Reference proteome</keyword>
<dbReference type="RefSeq" id="WP_265677446.1">
    <property type="nucleotide sequence ID" value="NZ_JAKRRY010000048.1"/>
</dbReference>
<dbReference type="Proteomes" id="UP001155587">
    <property type="component" value="Unassembled WGS sequence"/>
</dbReference>
<dbReference type="AlphaFoldDB" id="A0A9X3HZ11"/>
<reference evidence="3" key="1">
    <citation type="submission" date="2022-02" db="EMBL/GenBank/DDBJ databases">
        <title>Vibrio sp. nov, a new bacterium isolated from seawater.</title>
        <authorList>
            <person name="Yuan Y."/>
        </authorList>
    </citation>
    <scope>NUCLEOTIDE SEQUENCE</scope>
    <source>
        <strain evidence="3">ZSDZ65</strain>
    </source>
</reference>
<dbReference type="EMBL" id="JAKRRY010000048">
    <property type="protein sequence ID" value="MCW8348848.1"/>
    <property type="molecule type" value="Genomic_DNA"/>
</dbReference>
<dbReference type="GO" id="GO:0008641">
    <property type="term" value="F:ubiquitin-like modifier activating enzyme activity"/>
    <property type="evidence" value="ECO:0007669"/>
    <property type="project" value="InterPro"/>
</dbReference>
<dbReference type="PANTHER" id="PTHR10953:SF240">
    <property type="entry name" value="SULFUR CARRIER PROTEIN THIS ADENYLYLTRANSFERASE"/>
    <property type="match status" value="1"/>
</dbReference>
<gene>
    <name evidence="3" type="ORF">MD535_22920</name>
</gene>
<dbReference type="GO" id="GO:0016779">
    <property type="term" value="F:nucleotidyltransferase activity"/>
    <property type="evidence" value="ECO:0007669"/>
    <property type="project" value="TreeGrafter"/>
</dbReference>
<dbReference type="GO" id="GO:0004792">
    <property type="term" value="F:thiosulfate-cyanide sulfurtransferase activity"/>
    <property type="evidence" value="ECO:0007669"/>
    <property type="project" value="TreeGrafter"/>
</dbReference>
<evidence type="ECO:0000313" key="4">
    <source>
        <dbReference type="Proteomes" id="UP001155587"/>
    </source>
</evidence>
<name>A0A9X3HZ11_9VIBR</name>